<dbReference type="EMBL" id="PQGD01000007">
    <property type="protein sequence ID" value="POP48886.1"/>
    <property type="molecule type" value="Genomic_DNA"/>
</dbReference>
<dbReference type="EMBL" id="PQGE01000014">
    <property type="protein sequence ID" value="POP43369.1"/>
    <property type="molecule type" value="Genomic_DNA"/>
</dbReference>
<dbReference type="Pfam" id="PF20155">
    <property type="entry name" value="TMP_3"/>
    <property type="match status" value="1"/>
</dbReference>
<feature type="domain" description="Tail length tape measure" evidence="3">
    <location>
        <begin position="420"/>
        <end position="695"/>
    </location>
</feature>
<name>A0A2P5GQS6_9ENTR</name>
<evidence type="ECO:0000256" key="1">
    <source>
        <dbReference type="SAM" id="Coils"/>
    </source>
</evidence>
<evidence type="ECO:0000259" key="4">
    <source>
        <dbReference type="Pfam" id="PF20155"/>
    </source>
</evidence>
<comment type="caution">
    <text evidence="6">The sequence shown here is derived from an EMBL/GenBank/DDBJ whole genome shotgun (WGS) entry which is preliminary data.</text>
</comment>
<dbReference type="Proteomes" id="UP000247005">
    <property type="component" value="Unassembled WGS sequence"/>
</dbReference>
<feature type="coiled-coil region" evidence="1">
    <location>
        <begin position="485"/>
        <end position="557"/>
    </location>
</feature>
<dbReference type="Proteomes" id="UP000237073">
    <property type="component" value="Unassembled WGS sequence"/>
</dbReference>
<dbReference type="InterPro" id="IPR013491">
    <property type="entry name" value="Tape_meas_N"/>
</dbReference>
<feature type="compositionally biased region" description="Basic and acidic residues" evidence="2">
    <location>
        <begin position="691"/>
        <end position="712"/>
    </location>
</feature>
<dbReference type="NCBIfam" id="TIGR02675">
    <property type="entry name" value="tape_meas_nterm"/>
    <property type="match status" value="1"/>
</dbReference>
<reference evidence="7 8" key="1">
    <citation type="submission" date="2018-01" db="EMBL/GenBank/DDBJ databases">
        <title>Superficieibacter electus gen. nov., sp. nov., an extended-spectrum beta-lactamase possessing member of the Enterobacteriaceae family, isolated from intensive care unit surfaces.</title>
        <authorList>
            <person name="Potter R.F."/>
            <person name="D'Souza A.W."/>
        </authorList>
    </citation>
    <scope>NUCLEOTIDE SEQUENCE [LARGE SCALE GENOMIC DNA]</scope>
    <source>
        <strain evidence="6 8">BP-1</strain>
        <strain evidence="5 7">BP-2</strain>
    </source>
</reference>
<sequence length="1146" mass="121392">MAGSVNAGSVIYEVDIDTSRLLQGRREIDAALNGLGGSMGRLEASVTRTERSLGSMQRTMSGLSGVAKGLLAALSLQQVAQWGNEWVTVSNKLSNAVRANENLADVTQRVFDISQNTMSDLSSTATLYSRLERSTRSAGTSTADLITLTSTINKGLAVSGATTQEASSTMIQLSQALASGVLRGEEFNSISENGSRLAVALADSLGVTIGQLRGMAAQGKLTTDVVVKGLLKQSDAIAKEFSNTVMTMGQAFTVAGNSVTKFVGENSSANATINVFNKGLITLSDNIDIVANAVGAAALVFGGRFVGALAMATAAQATKLKTTIQSVAASRQEAQQELATSLALQRKIVLDKEASLATLKRVEEQYLLAKGTAAEAIAYENLIRVRSIYIGIAAEEIAVNNAVAASQAKLAATGVTVSNSMKLINTVTAPLGGPLGAIAIVAAGWYLYAQRQEEARKKAIAFADTVPEVIKKLKDMNLVQAQGVRADTVTSIKAQEEALKELNNEISDLAGRYKDANIAASANEKGTWLNNDATEAAANLEIELAQKIRDRDSAQLKLKDTQSALHLVNIQVNQGIVDQMKAARDNAIALKDAEKEASFLGGTQSFLAQKFGQTTEAIKEFNSESLKMNWGGSDGEKLIKQAKRRLALAKVEGDARAKLQATYDAEDAGVTGDKEIKELQGVYVKTNQATEARKEQKKEDKAAASEAKKLENQQESIAQKLENLRRQTESSAESTQDLSREQAILAAQQSLGKGATQEQIALAGKYRAEVWDTANALKAQAAAEKLLPENKENASYKQDMKDLQTALSAKKISQEQYNQTAERLEQQHQVNLAKIRAEGVVSPTAQAKGEIDPVQQLANQHAQELAMIQQFETQKGQITQRGLELMNAANEQYEQQRIAAQWEIWRQQGTGYEVAAAAFDSFAGNASNALTGIITGSMTVSEAMRSLGSTVLNSVINSFVQMGVEWAKSVIMGQIGMSAASAATIAQGQLIAASMAPAAAMTSLATAGANAVPAQAGIASTVGVAQALSIAGMRKNGGPVTAGSMYQVGEGGMPEIYQSNSGKQYMIPGDNGSVISNKDMQGGSVQVNVKFYDQTSGGQHSFEAQAMQDGGVVTVEAFLNDMDRGGPMSSGMQQHFGLSRKANGDF</sequence>
<dbReference type="InterPro" id="IPR009302">
    <property type="entry name" value="Tail_length_tape_measure"/>
</dbReference>
<accession>A0A2P5GQS6</accession>
<dbReference type="OrthoDB" id="79849at2"/>
<organism evidence="6 8">
    <name type="scientific">Superficieibacter electus</name>
    <dbReference type="NCBI Taxonomy" id="2022662"/>
    <lineage>
        <taxon>Bacteria</taxon>
        <taxon>Pseudomonadati</taxon>
        <taxon>Pseudomonadota</taxon>
        <taxon>Gammaproteobacteria</taxon>
        <taxon>Enterobacterales</taxon>
        <taxon>Enterobacteriaceae</taxon>
        <taxon>Superficieibacter</taxon>
    </lineage>
</organism>
<feature type="region of interest" description="Disordered" evidence="2">
    <location>
        <begin position="689"/>
        <end position="714"/>
    </location>
</feature>
<protein>
    <submittedName>
        <fullName evidence="6">Uncharacterized protein</fullName>
    </submittedName>
</protein>
<evidence type="ECO:0000313" key="8">
    <source>
        <dbReference type="Proteomes" id="UP000247005"/>
    </source>
</evidence>
<evidence type="ECO:0000256" key="2">
    <source>
        <dbReference type="SAM" id="MobiDB-lite"/>
    </source>
</evidence>
<evidence type="ECO:0000313" key="7">
    <source>
        <dbReference type="Proteomes" id="UP000237073"/>
    </source>
</evidence>
<evidence type="ECO:0000259" key="3">
    <source>
        <dbReference type="Pfam" id="PF06120"/>
    </source>
</evidence>
<evidence type="ECO:0000313" key="5">
    <source>
        <dbReference type="EMBL" id="POP43369.1"/>
    </source>
</evidence>
<dbReference type="RefSeq" id="WP_103677062.1">
    <property type="nucleotide sequence ID" value="NZ_PQGD01000007.1"/>
</dbReference>
<gene>
    <name evidence="6" type="ORF">CHU32_09825</name>
    <name evidence="5" type="ORF">CHU33_15940</name>
</gene>
<dbReference type="Pfam" id="PF06120">
    <property type="entry name" value="Phage_HK97_TLTM"/>
    <property type="match status" value="1"/>
</dbReference>
<feature type="domain" description="Tape measure protein N-terminal" evidence="4">
    <location>
        <begin position="78"/>
        <end position="265"/>
    </location>
</feature>
<dbReference type="AlphaFoldDB" id="A0A2P5GQS6"/>
<evidence type="ECO:0000313" key="6">
    <source>
        <dbReference type="EMBL" id="POP48886.1"/>
    </source>
</evidence>
<feature type="coiled-coil region" evidence="1">
    <location>
        <begin position="807"/>
        <end position="903"/>
    </location>
</feature>
<proteinExistence type="predicted"/>
<keyword evidence="1" id="KW-0175">Coiled coil</keyword>
<keyword evidence="7" id="KW-1185">Reference proteome</keyword>